<dbReference type="Proteomes" id="UP000828390">
    <property type="component" value="Unassembled WGS sequence"/>
</dbReference>
<evidence type="ECO:0000259" key="2">
    <source>
        <dbReference type="PROSITE" id="PS51390"/>
    </source>
</evidence>
<sequence length="71" mass="7867">MHLLLIFCLVCSLIVECSTQKQGACPRCGIRPAVCIWDCESDNECPGAKKCCQCSSCMFTCETPILDTYRP</sequence>
<gene>
    <name evidence="3" type="ORF">DPMN_151066</name>
</gene>
<feature type="domain" description="WAP" evidence="2">
    <location>
        <begin position="18"/>
        <end position="65"/>
    </location>
</feature>
<dbReference type="SUPFAM" id="SSF57256">
    <property type="entry name" value="Elafin-like"/>
    <property type="match status" value="1"/>
</dbReference>
<dbReference type="Gene3D" id="4.10.75.10">
    <property type="entry name" value="Elafin-like"/>
    <property type="match status" value="1"/>
</dbReference>
<comment type="caution">
    <text evidence="3">The sequence shown here is derived from an EMBL/GenBank/DDBJ whole genome shotgun (WGS) entry which is preliminary data.</text>
</comment>
<evidence type="ECO:0000256" key="1">
    <source>
        <dbReference type="SAM" id="SignalP"/>
    </source>
</evidence>
<keyword evidence="1" id="KW-0732">Signal</keyword>
<dbReference type="InterPro" id="IPR008197">
    <property type="entry name" value="WAP_dom"/>
</dbReference>
<dbReference type="GO" id="GO:0030414">
    <property type="term" value="F:peptidase inhibitor activity"/>
    <property type="evidence" value="ECO:0007669"/>
    <property type="project" value="InterPro"/>
</dbReference>
<dbReference type="AlphaFoldDB" id="A0A9D4FEX1"/>
<feature type="signal peptide" evidence="1">
    <location>
        <begin position="1"/>
        <end position="19"/>
    </location>
</feature>
<keyword evidence="4" id="KW-1185">Reference proteome</keyword>
<dbReference type="SMART" id="SM00217">
    <property type="entry name" value="WAP"/>
    <property type="match status" value="1"/>
</dbReference>
<dbReference type="PROSITE" id="PS51390">
    <property type="entry name" value="WAP"/>
    <property type="match status" value="1"/>
</dbReference>
<organism evidence="3 4">
    <name type="scientific">Dreissena polymorpha</name>
    <name type="common">Zebra mussel</name>
    <name type="synonym">Mytilus polymorpha</name>
    <dbReference type="NCBI Taxonomy" id="45954"/>
    <lineage>
        <taxon>Eukaryota</taxon>
        <taxon>Metazoa</taxon>
        <taxon>Spiralia</taxon>
        <taxon>Lophotrochozoa</taxon>
        <taxon>Mollusca</taxon>
        <taxon>Bivalvia</taxon>
        <taxon>Autobranchia</taxon>
        <taxon>Heteroconchia</taxon>
        <taxon>Euheterodonta</taxon>
        <taxon>Imparidentia</taxon>
        <taxon>Neoheterodontei</taxon>
        <taxon>Myida</taxon>
        <taxon>Dreissenoidea</taxon>
        <taxon>Dreissenidae</taxon>
        <taxon>Dreissena</taxon>
    </lineage>
</organism>
<dbReference type="PRINTS" id="PR00003">
    <property type="entry name" value="4DISULPHCORE"/>
</dbReference>
<dbReference type="GO" id="GO:0005576">
    <property type="term" value="C:extracellular region"/>
    <property type="evidence" value="ECO:0007669"/>
    <property type="project" value="InterPro"/>
</dbReference>
<evidence type="ECO:0000313" key="4">
    <source>
        <dbReference type="Proteomes" id="UP000828390"/>
    </source>
</evidence>
<dbReference type="InterPro" id="IPR036645">
    <property type="entry name" value="Elafin-like_sf"/>
</dbReference>
<proteinExistence type="predicted"/>
<accession>A0A9D4FEX1</accession>
<protein>
    <recommendedName>
        <fullName evidence="2">WAP domain-containing protein</fullName>
    </recommendedName>
</protein>
<feature type="chain" id="PRO_5038417535" description="WAP domain-containing protein" evidence="1">
    <location>
        <begin position="20"/>
        <end position="71"/>
    </location>
</feature>
<dbReference type="Pfam" id="PF00095">
    <property type="entry name" value="WAP"/>
    <property type="match status" value="1"/>
</dbReference>
<name>A0A9D4FEX1_DREPO</name>
<dbReference type="EMBL" id="JAIWYP010000007">
    <property type="protein sequence ID" value="KAH3797485.1"/>
    <property type="molecule type" value="Genomic_DNA"/>
</dbReference>
<reference evidence="3" key="1">
    <citation type="journal article" date="2019" name="bioRxiv">
        <title>The Genome of the Zebra Mussel, Dreissena polymorpha: A Resource for Invasive Species Research.</title>
        <authorList>
            <person name="McCartney M.A."/>
            <person name="Auch B."/>
            <person name="Kono T."/>
            <person name="Mallez S."/>
            <person name="Zhang Y."/>
            <person name="Obille A."/>
            <person name="Becker A."/>
            <person name="Abrahante J.E."/>
            <person name="Garbe J."/>
            <person name="Badalamenti J.P."/>
            <person name="Herman A."/>
            <person name="Mangelson H."/>
            <person name="Liachko I."/>
            <person name="Sullivan S."/>
            <person name="Sone E.D."/>
            <person name="Koren S."/>
            <person name="Silverstein K.A.T."/>
            <person name="Beckman K.B."/>
            <person name="Gohl D.M."/>
        </authorList>
    </citation>
    <scope>NUCLEOTIDE SEQUENCE</scope>
    <source>
        <strain evidence="3">Duluth1</strain>
        <tissue evidence="3">Whole animal</tissue>
    </source>
</reference>
<reference evidence="3" key="2">
    <citation type="submission" date="2020-11" db="EMBL/GenBank/DDBJ databases">
        <authorList>
            <person name="McCartney M.A."/>
            <person name="Auch B."/>
            <person name="Kono T."/>
            <person name="Mallez S."/>
            <person name="Becker A."/>
            <person name="Gohl D.M."/>
            <person name="Silverstein K.A.T."/>
            <person name="Koren S."/>
            <person name="Bechman K.B."/>
            <person name="Herman A."/>
            <person name="Abrahante J.E."/>
            <person name="Garbe J."/>
        </authorList>
    </citation>
    <scope>NUCLEOTIDE SEQUENCE</scope>
    <source>
        <strain evidence="3">Duluth1</strain>
        <tissue evidence="3">Whole animal</tissue>
    </source>
</reference>
<evidence type="ECO:0000313" key="3">
    <source>
        <dbReference type="EMBL" id="KAH3797485.1"/>
    </source>
</evidence>